<name>A0AAE1JSL2_9FABA</name>
<dbReference type="PANTHER" id="PTHR45868:SF83">
    <property type="entry name" value="HEAVY METAL-ASSOCIATED ISOPRENYLATED PLANT PROTEIN 33"/>
    <property type="match status" value="1"/>
</dbReference>
<keyword evidence="9" id="KW-1185">Reference proteome</keyword>
<evidence type="ECO:0000256" key="3">
    <source>
        <dbReference type="ARBA" id="ARBA00023288"/>
    </source>
</evidence>
<dbReference type="GO" id="GO:0046872">
    <property type="term" value="F:metal ion binding"/>
    <property type="evidence" value="ECO:0007669"/>
    <property type="project" value="UniProtKB-KW"/>
</dbReference>
<comment type="similarity">
    <text evidence="5">Belongs to the HIPP family.</text>
</comment>
<gene>
    <name evidence="8" type="ORF">QN277_021878</name>
</gene>
<dbReference type="FunFam" id="3.30.70.100:FF:000008">
    <property type="entry name" value="Copper transport protein ATOX1"/>
    <property type="match status" value="1"/>
</dbReference>
<organism evidence="8 9">
    <name type="scientific">Acacia crassicarpa</name>
    <name type="common">northern wattle</name>
    <dbReference type="NCBI Taxonomy" id="499986"/>
    <lineage>
        <taxon>Eukaryota</taxon>
        <taxon>Viridiplantae</taxon>
        <taxon>Streptophyta</taxon>
        <taxon>Embryophyta</taxon>
        <taxon>Tracheophyta</taxon>
        <taxon>Spermatophyta</taxon>
        <taxon>Magnoliopsida</taxon>
        <taxon>eudicotyledons</taxon>
        <taxon>Gunneridae</taxon>
        <taxon>Pentapetalae</taxon>
        <taxon>rosids</taxon>
        <taxon>fabids</taxon>
        <taxon>Fabales</taxon>
        <taxon>Fabaceae</taxon>
        <taxon>Caesalpinioideae</taxon>
        <taxon>mimosoid clade</taxon>
        <taxon>Acacieae</taxon>
        <taxon>Acacia</taxon>
    </lineage>
</organism>
<feature type="compositionally biased region" description="Gly residues" evidence="6">
    <location>
        <begin position="235"/>
        <end position="245"/>
    </location>
</feature>
<feature type="compositionally biased region" description="Acidic residues" evidence="6">
    <location>
        <begin position="150"/>
        <end position="184"/>
    </location>
</feature>
<sequence length="484" mass="53263">MGKQDLPKYQSCILKVNIHCEGCEHKVRKLLQKTDGVYSVNIDADSGKVLVAGNMDPAKLIKKLKRSGKHAELWGGQRGNMYNQNYPPVNQFNNLKIDPAKMGKHNEFHKLTGMNQHEGGNGHQPHFQNRGAKNLMVPVRDQKSVKFNLPEDDDFDVSEDGDEDLDEFDEDEDEFDDYEEDEEDVGHAHPLMPNKANMMMGRGPHAGPAMNFHKANGGVNGKKGNVIDLAVQMKGKGGNKNGNGGGKKKNEEWGGIKKDKGGKRKAGGDKKNGKSSGGFLGRLLGLGKKSKKADTPKFKKNGAPTNKANKEAKKSGARFEGHNFKKLDDDNDDDGFQDFDIPVKSKPGKGVKGNGHGMPAKMGHMAPPPGQMGPMDQMRNIPMPAVQGLPAAAAMNGGFYQGMQMQPPRPLPYNPQQQQYMAMMMMNQQQQQQPNMNHMYPGMMYGRPQGPMGYMPPPPMPSHPMADPMTHVFSDENTESCAIM</sequence>
<evidence type="ECO:0000256" key="6">
    <source>
        <dbReference type="SAM" id="MobiDB-lite"/>
    </source>
</evidence>
<feature type="compositionally biased region" description="Basic and acidic residues" evidence="6">
    <location>
        <begin position="248"/>
        <end position="259"/>
    </location>
</feature>
<evidence type="ECO:0000256" key="5">
    <source>
        <dbReference type="ARBA" id="ARBA00024045"/>
    </source>
</evidence>
<dbReference type="Proteomes" id="UP001293593">
    <property type="component" value="Unassembled WGS sequence"/>
</dbReference>
<accession>A0AAE1JSL2</accession>
<dbReference type="CDD" id="cd00371">
    <property type="entry name" value="HMA"/>
    <property type="match status" value="1"/>
</dbReference>
<evidence type="ECO:0000256" key="1">
    <source>
        <dbReference type="ARBA" id="ARBA00022481"/>
    </source>
</evidence>
<dbReference type="InterPro" id="IPR036163">
    <property type="entry name" value="HMA_dom_sf"/>
</dbReference>
<dbReference type="PROSITE" id="PS50846">
    <property type="entry name" value="HMA_2"/>
    <property type="match status" value="1"/>
</dbReference>
<evidence type="ECO:0000256" key="4">
    <source>
        <dbReference type="ARBA" id="ARBA00023289"/>
    </source>
</evidence>
<dbReference type="Pfam" id="PF00403">
    <property type="entry name" value="HMA"/>
    <property type="match status" value="1"/>
</dbReference>
<feature type="compositionally biased region" description="Basic and acidic residues" evidence="6">
    <location>
        <begin position="308"/>
        <end position="328"/>
    </location>
</feature>
<dbReference type="InterPro" id="IPR006121">
    <property type="entry name" value="HMA_dom"/>
</dbReference>
<dbReference type="AlphaFoldDB" id="A0AAE1JSL2"/>
<evidence type="ECO:0000313" key="9">
    <source>
        <dbReference type="Proteomes" id="UP001293593"/>
    </source>
</evidence>
<keyword evidence="4" id="KW-0636">Prenylation</keyword>
<dbReference type="EMBL" id="JAWXYG010000005">
    <property type="protein sequence ID" value="KAK4273493.1"/>
    <property type="molecule type" value="Genomic_DNA"/>
</dbReference>
<evidence type="ECO:0000259" key="7">
    <source>
        <dbReference type="PROSITE" id="PS50846"/>
    </source>
</evidence>
<dbReference type="SUPFAM" id="SSF55008">
    <property type="entry name" value="HMA, heavy metal-associated domain"/>
    <property type="match status" value="1"/>
</dbReference>
<keyword evidence="3" id="KW-0449">Lipoprotein</keyword>
<proteinExistence type="inferred from homology"/>
<feature type="region of interest" description="Disordered" evidence="6">
    <location>
        <begin position="148"/>
        <end position="187"/>
    </location>
</feature>
<feature type="domain" description="HMA" evidence="7">
    <location>
        <begin position="9"/>
        <end position="72"/>
    </location>
</feature>
<evidence type="ECO:0000256" key="2">
    <source>
        <dbReference type="ARBA" id="ARBA00022723"/>
    </source>
</evidence>
<keyword evidence="1" id="KW-0488">Methylation</keyword>
<protein>
    <recommendedName>
        <fullName evidence="7">HMA domain-containing protein</fullName>
    </recommendedName>
</protein>
<feature type="region of interest" description="Disordered" evidence="6">
    <location>
        <begin position="234"/>
        <end position="333"/>
    </location>
</feature>
<dbReference type="Gene3D" id="3.30.70.100">
    <property type="match status" value="1"/>
</dbReference>
<comment type="caution">
    <text evidence="8">The sequence shown here is derived from an EMBL/GenBank/DDBJ whole genome shotgun (WGS) entry which is preliminary data.</text>
</comment>
<reference evidence="8" key="1">
    <citation type="submission" date="2023-10" db="EMBL/GenBank/DDBJ databases">
        <title>Chromosome-level genome of the transformable northern wattle, Acacia crassicarpa.</title>
        <authorList>
            <person name="Massaro I."/>
            <person name="Sinha N.R."/>
            <person name="Poethig S."/>
            <person name="Leichty A.R."/>
        </authorList>
    </citation>
    <scope>NUCLEOTIDE SEQUENCE</scope>
    <source>
        <strain evidence="8">Acra3RX</strain>
        <tissue evidence="8">Leaf</tissue>
    </source>
</reference>
<evidence type="ECO:0000313" key="8">
    <source>
        <dbReference type="EMBL" id="KAK4273493.1"/>
    </source>
</evidence>
<dbReference type="PANTHER" id="PTHR45868">
    <property type="entry name" value="HEAVY METAL-ASSOCIATED ISOPRENYLATED PLANT PROTEIN 33-RELATED"/>
    <property type="match status" value="1"/>
</dbReference>
<keyword evidence="2" id="KW-0479">Metal-binding</keyword>